<reference evidence="2" key="2">
    <citation type="submission" date="2024-08" db="UniProtKB">
        <authorList>
            <consortium name="EnsemblMetazoa"/>
        </authorList>
    </citation>
    <scope>IDENTIFICATION</scope>
</reference>
<organism evidence="2 3">
    <name type="scientific">Dendroctonus ponderosae</name>
    <name type="common">Mountain pine beetle</name>
    <dbReference type="NCBI Taxonomy" id="77166"/>
    <lineage>
        <taxon>Eukaryota</taxon>
        <taxon>Metazoa</taxon>
        <taxon>Ecdysozoa</taxon>
        <taxon>Arthropoda</taxon>
        <taxon>Hexapoda</taxon>
        <taxon>Insecta</taxon>
        <taxon>Pterygota</taxon>
        <taxon>Neoptera</taxon>
        <taxon>Endopterygota</taxon>
        <taxon>Coleoptera</taxon>
        <taxon>Polyphaga</taxon>
        <taxon>Cucujiformia</taxon>
        <taxon>Curculionidae</taxon>
        <taxon>Scolytinae</taxon>
        <taxon>Dendroctonus</taxon>
    </lineage>
</organism>
<dbReference type="EnsemblMetazoa" id="XM_019899880.1">
    <property type="protein sequence ID" value="XP_019755439.1"/>
    <property type="gene ID" value="LOC109534281"/>
</dbReference>
<feature type="region of interest" description="Disordered" evidence="1">
    <location>
        <begin position="1"/>
        <end position="23"/>
    </location>
</feature>
<name>A0AAR5P2T4_DENPD</name>
<protein>
    <submittedName>
        <fullName evidence="2">Uncharacterized protein</fullName>
    </submittedName>
</protein>
<dbReference type="Proteomes" id="UP000019118">
    <property type="component" value="Unassembled WGS sequence"/>
</dbReference>
<feature type="compositionally biased region" description="Basic residues" evidence="1">
    <location>
        <begin position="1"/>
        <end position="10"/>
    </location>
</feature>
<evidence type="ECO:0000256" key="1">
    <source>
        <dbReference type="SAM" id="MobiDB-lite"/>
    </source>
</evidence>
<accession>A0AAR5P2T4</accession>
<evidence type="ECO:0000313" key="3">
    <source>
        <dbReference type="Proteomes" id="UP000019118"/>
    </source>
</evidence>
<sequence>MTKKRNKRHKTQCEKKLAESTKSTNQVVETKADIVTARAPVVTQCVEPKPQVYYWADPKVMSSKLPLTDADQAASDNKCLKNQVEDYAHYHRGEPQIDPVCGLKKFYKNEFEAFEKYFIKIHSHPVDNPIFNAISREVLKLSDQPTCSLTMQYTGDPYKLEFFREPFNVKYPPVLLP</sequence>
<dbReference type="AlphaFoldDB" id="A0AAR5P2T4"/>
<reference evidence="3" key="1">
    <citation type="journal article" date="2013" name="Genome Biol.">
        <title>Draft genome of the mountain pine beetle, Dendroctonus ponderosae Hopkins, a major forest pest.</title>
        <authorList>
            <person name="Keeling C.I."/>
            <person name="Yuen M.M."/>
            <person name="Liao N.Y."/>
            <person name="Docking T.R."/>
            <person name="Chan S.K."/>
            <person name="Taylor G.A."/>
            <person name="Palmquist D.L."/>
            <person name="Jackman S.D."/>
            <person name="Nguyen A."/>
            <person name="Li M."/>
            <person name="Henderson H."/>
            <person name="Janes J.K."/>
            <person name="Zhao Y."/>
            <person name="Pandoh P."/>
            <person name="Moore R."/>
            <person name="Sperling F.A."/>
            <person name="Huber D.P."/>
            <person name="Birol I."/>
            <person name="Jones S.J."/>
            <person name="Bohlmann J."/>
        </authorList>
    </citation>
    <scope>NUCLEOTIDE SEQUENCE</scope>
</reference>
<proteinExistence type="predicted"/>
<keyword evidence="3" id="KW-1185">Reference proteome</keyword>
<evidence type="ECO:0000313" key="2">
    <source>
        <dbReference type="EnsemblMetazoa" id="XP_019755439.1"/>
    </source>
</evidence>